<dbReference type="RefSeq" id="WP_078924166.1">
    <property type="nucleotide sequence ID" value="NZ_FUYB01000029.1"/>
</dbReference>
<dbReference type="AlphaFoldDB" id="A0A1T4Y0D4"/>
<gene>
    <name evidence="3" type="ORF">SAMN02745130_03735</name>
</gene>
<feature type="chain" id="PRO_5013001691" description="DUF5666 domain-containing protein" evidence="1">
    <location>
        <begin position="21"/>
        <end position="412"/>
    </location>
</feature>
<protein>
    <recommendedName>
        <fullName evidence="2">DUF5666 domain-containing protein</fullName>
    </recommendedName>
</protein>
<evidence type="ECO:0000259" key="2">
    <source>
        <dbReference type="Pfam" id="PF18914"/>
    </source>
</evidence>
<dbReference type="STRING" id="92487.SAMN02745130_03735"/>
<organism evidence="3 4">
    <name type="scientific">Thiothrix eikelboomii</name>
    <dbReference type="NCBI Taxonomy" id="92487"/>
    <lineage>
        <taxon>Bacteria</taxon>
        <taxon>Pseudomonadati</taxon>
        <taxon>Pseudomonadota</taxon>
        <taxon>Gammaproteobacteria</taxon>
        <taxon>Thiotrichales</taxon>
        <taxon>Thiotrichaceae</taxon>
        <taxon>Thiothrix</taxon>
    </lineage>
</organism>
<dbReference type="InterPro" id="IPR043724">
    <property type="entry name" value="DUF5666"/>
</dbReference>
<dbReference type="OrthoDB" id="5622949at2"/>
<accession>A0A1T4Y0D4</accession>
<evidence type="ECO:0000313" key="3">
    <source>
        <dbReference type="EMBL" id="SKA95236.1"/>
    </source>
</evidence>
<feature type="domain" description="DUF5666" evidence="2">
    <location>
        <begin position="328"/>
        <end position="398"/>
    </location>
</feature>
<proteinExistence type="predicted"/>
<dbReference type="EMBL" id="FUYB01000029">
    <property type="protein sequence ID" value="SKA95236.1"/>
    <property type="molecule type" value="Genomic_DNA"/>
</dbReference>
<dbReference type="Pfam" id="PF18914">
    <property type="entry name" value="DUF5666"/>
    <property type="match status" value="5"/>
</dbReference>
<feature type="domain" description="DUF5666" evidence="2">
    <location>
        <begin position="39"/>
        <end position="97"/>
    </location>
</feature>
<keyword evidence="1" id="KW-0732">Signal</keyword>
<feature type="domain" description="DUF5666" evidence="2">
    <location>
        <begin position="181"/>
        <end position="237"/>
    </location>
</feature>
<sequence>MKINLAFLMLSAAISLSSCGDALTLVEGGMTGTGITAGRITGFGSIYVNGVHYQVDDALLYRNGSRVADQTSFAAGEFITVTGAVNTDGVSGIATQVSFEGLVKGVVEALAADGQSLTVLGQTVELDLLTVLHGFDQLTDLQIGNVLEISGDRLPNGSIKASSISLIADSYQTSEGLQLMGLITHLKPELKTFQISGLTINYGAANLSTWNNQALANGQRVQVKASQLPMNAVLIAQQLSLQTTEDKYPEKSRLELEGVVSTIVAANEFTLAGQKIITSNTTQWVGLTAVAVGLNLEVEGYMDATGSLQAKRIMLRDTSQGNSHELAGQITAIDKTLSTINLAGYLLYLDKSSMLLNNSQTAKRLAQRGGRHDVAKFEDLVVGDYIEVTALQWSDGTWRVLRLDRGGRRTTH</sequence>
<dbReference type="PROSITE" id="PS51257">
    <property type="entry name" value="PROKAR_LIPOPROTEIN"/>
    <property type="match status" value="1"/>
</dbReference>
<evidence type="ECO:0000256" key="1">
    <source>
        <dbReference type="SAM" id="SignalP"/>
    </source>
</evidence>
<dbReference type="Proteomes" id="UP000190460">
    <property type="component" value="Unassembled WGS sequence"/>
</dbReference>
<name>A0A1T4Y0D4_9GAMM</name>
<reference evidence="3 4" key="1">
    <citation type="submission" date="2017-02" db="EMBL/GenBank/DDBJ databases">
        <authorList>
            <person name="Peterson S.W."/>
        </authorList>
    </citation>
    <scope>NUCLEOTIDE SEQUENCE [LARGE SCALE GENOMIC DNA]</scope>
    <source>
        <strain evidence="3 4">ATCC 49788</strain>
    </source>
</reference>
<feature type="signal peptide" evidence="1">
    <location>
        <begin position="1"/>
        <end position="20"/>
    </location>
</feature>
<evidence type="ECO:0000313" key="4">
    <source>
        <dbReference type="Proteomes" id="UP000190460"/>
    </source>
</evidence>
<keyword evidence="4" id="KW-1185">Reference proteome</keyword>
<feature type="domain" description="DUF5666" evidence="2">
    <location>
        <begin position="257"/>
        <end position="313"/>
    </location>
</feature>
<feature type="domain" description="DUF5666" evidence="2">
    <location>
        <begin position="104"/>
        <end position="164"/>
    </location>
</feature>